<keyword evidence="2" id="KW-0812">Transmembrane</keyword>
<dbReference type="OrthoDB" id="540004at2759"/>
<evidence type="ECO:0000256" key="2">
    <source>
        <dbReference type="SAM" id="Phobius"/>
    </source>
</evidence>
<proteinExistence type="predicted"/>
<name>A0A8H6N7R0_9PEZI</name>
<dbReference type="PANTHER" id="PTHR23244">
    <property type="entry name" value="KELCH REPEAT DOMAIN"/>
    <property type="match status" value="1"/>
</dbReference>
<dbReference type="InterPro" id="IPR015915">
    <property type="entry name" value="Kelch-typ_b-propeller"/>
</dbReference>
<evidence type="ECO:0000256" key="1">
    <source>
        <dbReference type="SAM" id="MobiDB-lite"/>
    </source>
</evidence>
<accession>A0A8H6N7R0</accession>
<feature type="signal peptide" evidence="3">
    <location>
        <begin position="1"/>
        <end position="24"/>
    </location>
</feature>
<keyword evidence="2" id="KW-0472">Membrane</keyword>
<evidence type="ECO:0000256" key="3">
    <source>
        <dbReference type="SAM" id="SignalP"/>
    </source>
</evidence>
<dbReference type="EMBL" id="WIGM01000539">
    <property type="protein sequence ID" value="KAF6822545.1"/>
    <property type="molecule type" value="Genomic_DNA"/>
</dbReference>
<dbReference type="AlphaFoldDB" id="A0A8H6N7R0"/>
<feature type="compositionally biased region" description="Basic and acidic residues" evidence="1">
    <location>
        <begin position="537"/>
        <end position="549"/>
    </location>
</feature>
<keyword evidence="5" id="KW-1185">Reference proteome</keyword>
<comment type="caution">
    <text evidence="4">The sequence shown here is derived from an EMBL/GenBank/DDBJ whole genome shotgun (WGS) entry which is preliminary data.</text>
</comment>
<organism evidence="4 5">
    <name type="scientific">Colletotrichum musicola</name>
    <dbReference type="NCBI Taxonomy" id="2175873"/>
    <lineage>
        <taxon>Eukaryota</taxon>
        <taxon>Fungi</taxon>
        <taxon>Dikarya</taxon>
        <taxon>Ascomycota</taxon>
        <taxon>Pezizomycotina</taxon>
        <taxon>Sordariomycetes</taxon>
        <taxon>Hypocreomycetidae</taxon>
        <taxon>Glomerellales</taxon>
        <taxon>Glomerellaceae</taxon>
        <taxon>Colletotrichum</taxon>
        <taxon>Colletotrichum orchidearum species complex</taxon>
    </lineage>
</organism>
<dbReference type="Proteomes" id="UP000639643">
    <property type="component" value="Unassembled WGS sequence"/>
</dbReference>
<evidence type="ECO:0000313" key="4">
    <source>
        <dbReference type="EMBL" id="KAF6822545.1"/>
    </source>
</evidence>
<keyword evidence="3" id="KW-0732">Signal</keyword>
<gene>
    <name evidence="4" type="ORF">CMUS01_11035</name>
</gene>
<sequence length="549" mass="59739">MMAHPSLVIFFSAVVLIFAGVTQAARSAAGLDGIHGHATRRVDPLNNPEAPKFLRRVGGAANTTLIINLAESWDSAGVKVYELDRPDTPLMDFPTFLTDENSNCSYAWGGRNAQNFSLPHPFKYWRLCVKKKEDAYGKTERAEWEEVDSTSADQLAQLTPTSHSAFVSTPEVGFIFGGKEHKEDGSSSNAPFYRWFNFTSKESREYENPPYTSDSTLWGAEAVYVPDFGPNGLVFILGGVGSRDQAGAAYVEFENLHFMDPITRTWYKQTATSSGKGFPYRRHQHCAAGLPGANGTYDIYIFGGANDDMRTAFSDVHVFSLPSFTWSFVAEFPDAYRRQGHACAIAGKSQLLSWGGLPYHATDDATAWELEDPVPQGVGVFDLNRLSSLSPESLIRYDASAKPYRAEESLVAARAISVEWSSPAVAALFARTGMDDTSANPRPQDESNTEKSTTSVGIIVGAVVGGLVLMALAAGAWWFFKVRKRGSTKTAIEETPNSPDDKPSPEAKPAELHDPGKPAEMTGGPEAVEGVEAKTQSVHEVEGDPANRP</sequence>
<dbReference type="Gene3D" id="2.120.10.80">
    <property type="entry name" value="Kelch-type beta propeller"/>
    <property type="match status" value="1"/>
</dbReference>
<dbReference type="SUPFAM" id="SSF117281">
    <property type="entry name" value="Kelch motif"/>
    <property type="match status" value="1"/>
</dbReference>
<feature type="compositionally biased region" description="Basic and acidic residues" evidence="1">
    <location>
        <begin position="499"/>
        <end position="517"/>
    </location>
</feature>
<reference evidence="4" key="1">
    <citation type="journal article" date="2020" name="Phytopathology">
        <title>Genome Sequence Resources of Colletotrichum truncatum, C. plurivorum, C. musicola, and C. sojae: Four Species Pathogenic to Soybean (Glycine max).</title>
        <authorList>
            <person name="Rogerio F."/>
            <person name="Boufleur T.R."/>
            <person name="Ciampi-Guillardi M."/>
            <person name="Sukno S.A."/>
            <person name="Thon M.R."/>
            <person name="Massola Junior N.S."/>
            <person name="Baroncelli R."/>
        </authorList>
    </citation>
    <scope>NUCLEOTIDE SEQUENCE</scope>
    <source>
        <strain evidence="4">LFN0074</strain>
    </source>
</reference>
<keyword evidence="2" id="KW-1133">Transmembrane helix</keyword>
<feature type="chain" id="PRO_5034015046" evidence="3">
    <location>
        <begin position="25"/>
        <end position="549"/>
    </location>
</feature>
<protein>
    <submittedName>
        <fullName evidence="4">Kelch repeat protein</fullName>
    </submittedName>
</protein>
<feature type="transmembrane region" description="Helical" evidence="2">
    <location>
        <begin position="456"/>
        <end position="480"/>
    </location>
</feature>
<evidence type="ECO:0000313" key="5">
    <source>
        <dbReference type="Proteomes" id="UP000639643"/>
    </source>
</evidence>
<dbReference type="PANTHER" id="PTHR23244:SF490">
    <property type="entry name" value="KELCH REPEAT PROTEIN"/>
    <property type="match status" value="1"/>
</dbReference>
<feature type="region of interest" description="Disordered" evidence="1">
    <location>
        <begin position="488"/>
        <end position="549"/>
    </location>
</feature>